<proteinExistence type="predicted"/>
<dbReference type="GO" id="GO:0043709">
    <property type="term" value="P:cell adhesion involved in single-species biofilm formation"/>
    <property type="evidence" value="ECO:0007669"/>
    <property type="project" value="TreeGrafter"/>
</dbReference>
<dbReference type="SMART" id="SM00267">
    <property type="entry name" value="GGDEF"/>
    <property type="match status" value="1"/>
</dbReference>
<sequence>MKNDIDIKNSNQIFKQAVPLMVKNKVAPSPQNYALWYSYVENIDKDLCREIDATISKLGYCPPSVCDDLYDRFVASRSEADLKSLRKDIEIMLLELSTSMFDASNDTQKFSLMLDKSFKQLEIAEKQSLSLDEVMSLVRQLVTESREIRQSTQFLNERLNSAGQEIDKLKEQLIVLQSTALNDSLTGVHNRRAFDHDLKTMVEGQIPFCLIFTDIDHFKSLNDRFGHLFGDSVLKAVAKRLETPDSNYSVYRYGGEEFAIIAPNRPLRSARQLADALRRGIEKLKIKDRKSGESVNSITASFGVVEHNATQSLDQTLSKADELLYQAKKLGRNRVMPL</sequence>
<dbReference type="GO" id="GO:0005886">
    <property type="term" value="C:plasma membrane"/>
    <property type="evidence" value="ECO:0007669"/>
    <property type="project" value="TreeGrafter"/>
</dbReference>
<organism evidence="5 6">
    <name type="scientific">Vibrio viridaestus</name>
    <dbReference type="NCBI Taxonomy" id="2487322"/>
    <lineage>
        <taxon>Bacteria</taxon>
        <taxon>Pseudomonadati</taxon>
        <taxon>Pseudomonadota</taxon>
        <taxon>Gammaproteobacteria</taxon>
        <taxon>Vibrionales</taxon>
        <taxon>Vibrionaceae</taxon>
        <taxon>Vibrio</taxon>
    </lineage>
</organism>
<dbReference type="SUPFAM" id="SSF55073">
    <property type="entry name" value="Nucleotide cyclase"/>
    <property type="match status" value="1"/>
</dbReference>
<feature type="coiled-coil region" evidence="3">
    <location>
        <begin position="152"/>
        <end position="179"/>
    </location>
</feature>
<dbReference type="PANTHER" id="PTHR45138">
    <property type="entry name" value="REGULATORY COMPONENTS OF SENSORY TRANSDUCTION SYSTEM"/>
    <property type="match status" value="1"/>
</dbReference>
<dbReference type="Proteomes" id="UP000281112">
    <property type="component" value="Unassembled WGS sequence"/>
</dbReference>
<evidence type="ECO:0000256" key="3">
    <source>
        <dbReference type="SAM" id="Coils"/>
    </source>
</evidence>
<dbReference type="Pfam" id="PF00990">
    <property type="entry name" value="GGDEF"/>
    <property type="match status" value="1"/>
</dbReference>
<reference evidence="5 6" key="1">
    <citation type="submission" date="2018-11" db="EMBL/GenBank/DDBJ databases">
        <title>Vibrio LJC006 sp. nov., isolated from seawater during the bloom of the enteromorpha.</title>
        <authorList>
            <person name="Liang J."/>
        </authorList>
    </citation>
    <scope>NUCLEOTIDE SEQUENCE [LARGE SCALE GENOMIC DNA]</scope>
    <source>
        <strain evidence="5 6">LJC006</strain>
    </source>
</reference>
<dbReference type="AlphaFoldDB" id="A0A3N9TKL9"/>
<dbReference type="GO" id="GO:0052621">
    <property type="term" value="F:diguanylate cyclase activity"/>
    <property type="evidence" value="ECO:0007669"/>
    <property type="project" value="UniProtKB-EC"/>
</dbReference>
<dbReference type="InterPro" id="IPR000160">
    <property type="entry name" value="GGDEF_dom"/>
</dbReference>
<dbReference type="EMBL" id="RJVQ01000001">
    <property type="protein sequence ID" value="RQW64889.1"/>
    <property type="molecule type" value="Genomic_DNA"/>
</dbReference>
<dbReference type="NCBIfam" id="TIGR00254">
    <property type="entry name" value="GGDEF"/>
    <property type="match status" value="1"/>
</dbReference>
<evidence type="ECO:0000313" key="5">
    <source>
        <dbReference type="EMBL" id="RQW64889.1"/>
    </source>
</evidence>
<evidence type="ECO:0000259" key="4">
    <source>
        <dbReference type="PROSITE" id="PS50887"/>
    </source>
</evidence>
<gene>
    <name evidence="5" type="ORF">EES38_02300</name>
</gene>
<dbReference type="CDD" id="cd01949">
    <property type="entry name" value="GGDEF"/>
    <property type="match status" value="1"/>
</dbReference>
<dbReference type="GO" id="GO:1902201">
    <property type="term" value="P:negative regulation of bacterial-type flagellum-dependent cell motility"/>
    <property type="evidence" value="ECO:0007669"/>
    <property type="project" value="TreeGrafter"/>
</dbReference>
<evidence type="ECO:0000256" key="1">
    <source>
        <dbReference type="ARBA" id="ARBA00001946"/>
    </source>
</evidence>
<dbReference type="EC" id="2.7.7.65" evidence="2"/>
<evidence type="ECO:0000313" key="6">
    <source>
        <dbReference type="Proteomes" id="UP000281112"/>
    </source>
</evidence>
<comment type="cofactor">
    <cofactor evidence="1">
        <name>Mg(2+)</name>
        <dbReference type="ChEBI" id="CHEBI:18420"/>
    </cofactor>
</comment>
<comment type="caution">
    <text evidence="5">The sequence shown here is derived from an EMBL/GenBank/DDBJ whole genome shotgun (WGS) entry which is preliminary data.</text>
</comment>
<protein>
    <recommendedName>
        <fullName evidence="2">diguanylate cyclase</fullName>
        <ecNumber evidence="2">2.7.7.65</ecNumber>
    </recommendedName>
</protein>
<keyword evidence="6" id="KW-1185">Reference proteome</keyword>
<name>A0A3N9TKL9_9VIBR</name>
<dbReference type="OrthoDB" id="9812260at2"/>
<accession>A0A3N9TKL9</accession>
<dbReference type="PANTHER" id="PTHR45138:SF2">
    <property type="entry name" value="DIGUANYLATE CYCLASE VDCA"/>
    <property type="match status" value="1"/>
</dbReference>
<dbReference type="RefSeq" id="WP_124935539.1">
    <property type="nucleotide sequence ID" value="NZ_RJVQ01000001.1"/>
</dbReference>
<dbReference type="Gene3D" id="3.30.70.270">
    <property type="match status" value="1"/>
</dbReference>
<dbReference type="FunFam" id="3.30.70.270:FF:000001">
    <property type="entry name" value="Diguanylate cyclase domain protein"/>
    <property type="match status" value="1"/>
</dbReference>
<feature type="domain" description="GGDEF" evidence="4">
    <location>
        <begin position="206"/>
        <end position="338"/>
    </location>
</feature>
<dbReference type="InterPro" id="IPR029787">
    <property type="entry name" value="Nucleotide_cyclase"/>
</dbReference>
<dbReference type="InterPro" id="IPR043128">
    <property type="entry name" value="Rev_trsase/Diguanyl_cyclase"/>
</dbReference>
<keyword evidence="3" id="KW-0175">Coiled coil</keyword>
<dbReference type="PROSITE" id="PS50887">
    <property type="entry name" value="GGDEF"/>
    <property type="match status" value="1"/>
</dbReference>
<evidence type="ECO:0000256" key="2">
    <source>
        <dbReference type="ARBA" id="ARBA00012528"/>
    </source>
</evidence>
<dbReference type="InterPro" id="IPR050469">
    <property type="entry name" value="Diguanylate_Cyclase"/>
</dbReference>